<comment type="caution">
    <text evidence="6">The sequence shown here is derived from an EMBL/GenBank/DDBJ whole genome shotgun (WGS) entry which is preliminary data.</text>
</comment>
<dbReference type="GO" id="GO:0043546">
    <property type="term" value="F:molybdopterin cofactor binding"/>
    <property type="evidence" value="ECO:0007669"/>
    <property type="project" value="InterPro"/>
</dbReference>
<reference evidence="7" key="1">
    <citation type="submission" date="2015-03" db="EMBL/GenBank/DDBJ databases">
        <title>Luteipulveratus halotolerans sp. nov., a novel actinobacterium (Dermacoccaceae) from Sarawak, Malaysia.</title>
        <authorList>
            <person name="Juboi H."/>
            <person name="Basik A."/>
            <person name="Shamsul S.S."/>
            <person name="Arnold P."/>
            <person name="Schmitt E.K."/>
            <person name="Sanglier J.-J."/>
            <person name="Yeo T."/>
        </authorList>
    </citation>
    <scope>NUCLEOTIDE SEQUENCE [LARGE SCALE GENOMIC DNA]</scope>
    <source>
        <strain evidence="7">C296001</strain>
    </source>
</reference>
<dbReference type="Pfam" id="PF00384">
    <property type="entry name" value="Molybdopterin"/>
    <property type="match status" value="1"/>
</dbReference>
<dbReference type="GO" id="GO:0046872">
    <property type="term" value="F:metal ion binding"/>
    <property type="evidence" value="ECO:0007669"/>
    <property type="project" value="UniProtKB-KW"/>
</dbReference>
<keyword evidence="4" id="KW-0411">Iron-sulfur</keyword>
<gene>
    <name evidence="6" type="ORF">VV01_09715</name>
</gene>
<dbReference type="InterPro" id="IPR050612">
    <property type="entry name" value="Prok_Mopterin_Oxidored"/>
</dbReference>
<organism evidence="6 7">
    <name type="scientific">Luteipulveratus halotolerans</name>
    <dbReference type="NCBI Taxonomy" id="1631356"/>
    <lineage>
        <taxon>Bacteria</taxon>
        <taxon>Bacillati</taxon>
        <taxon>Actinomycetota</taxon>
        <taxon>Actinomycetes</taxon>
        <taxon>Micrococcales</taxon>
        <taxon>Dermacoccaceae</taxon>
        <taxon>Luteipulveratus</taxon>
    </lineage>
</organism>
<sequence>MEVDVEDDRVLAIRGDRSNPDSQGFLCIRGRSTIEVPDNPARVLRPRVRDRRTPDAWYDTTWDDALDRVASAIRTAGPGRTVVSRGHGNSSNGLGGQYSLRFANMLGLHHWDPSIVCWGLGGFGLWLTGITETHTIEDVRDHSDVIVLWGANIASQPLTAPALVAARRRGARVVAIDVRRTEAFAQADDQLLIRPGTDTALALAMLHVIITEGLYDEEFVRAHTLGFDELAAHVEPCSLAWAAERTGLSAETVIEIARTYAGAGAASVLIGGSSMHKSGNGWHAARAISCLPAITDQLGRPGAGLGPRHAGRVHGMGLGQLTDGTQAPPDRMISEMSSIHASLERGDVDVLLLLGTNVLSSFADSTRIAAALERMPMVVAFDMFENETIRSYADVVLPGTSWLEETGFKATGTHLYLMDQVIGRRGDTRPVREVLDGIANRLGVEDYLPWSSPDEALDHVLDHPATGHVTVDQLRADGGKVALRTSPVAHPDLTFDTPSGKVELRSARAAELGVDDLPPYDAPADDPHPLRFVQGRTIGHFHAFYDHGQALPTLSRREAHPSLWISESDAAPRGVADGDRVRLHNDRGSMEAVAHVTERAAVGVVWMRDGWAGINDLTSGARVVPDAAAAAFPAGQASYEAWVEVTRLDA</sequence>
<dbReference type="CDD" id="cd02775">
    <property type="entry name" value="MopB_CT"/>
    <property type="match status" value="1"/>
</dbReference>
<evidence type="ECO:0000256" key="1">
    <source>
        <dbReference type="ARBA" id="ARBA00010312"/>
    </source>
</evidence>
<dbReference type="Gene3D" id="3.40.228.10">
    <property type="entry name" value="Dimethylsulfoxide Reductase, domain 2"/>
    <property type="match status" value="1"/>
</dbReference>
<name>A0A0L6CHT2_9MICO</name>
<dbReference type="EMBL" id="LAIR01000002">
    <property type="protein sequence ID" value="KNX37361.1"/>
    <property type="molecule type" value="Genomic_DNA"/>
</dbReference>
<proteinExistence type="inferred from homology"/>
<dbReference type="SUPFAM" id="SSF50692">
    <property type="entry name" value="ADC-like"/>
    <property type="match status" value="1"/>
</dbReference>
<dbReference type="Pfam" id="PF01568">
    <property type="entry name" value="Molydop_binding"/>
    <property type="match status" value="1"/>
</dbReference>
<evidence type="ECO:0000259" key="5">
    <source>
        <dbReference type="PROSITE" id="PS51669"/>
    </source>
</evidence>
<dbReference type="STRING" id="1631356.VV01_09715"/>
<keyword evidence="7" id="KW-1185">Reference proteome</keyword>
<dbReference type="PANTHER" id="PTHR43742">
    <property type="entry name" value="TRIMETHYLAMINE-N-OXIDE REDUCTASE"/>
    <property type="match status" value="1"/>
</dbReference>
<dbReference type="PROSITE" id="PS51669">
    <property type="entry name" value="4FE4S_MOW_BIS_MGD"/>
    <property type="match status" value="1"/>
</dbReference>
<dbReference type="Proteomes" id="UP000037397">
    <property type="component" value="Unassembled WGS sequence"/>
</dbReference>
<evidence type="ECO:0000313" key="6">
    <source>
        <dbReference type="EMBL" id="KNX37361.1"/>
    </source>
</evidence>
<dbReference type="PANTHER" id="PTHR43742:SF6">
    <property type="entry name" value="OXIDOREDUCTASE YYAE-RELATED"/>
    <property type="match status" value="1"/>
</dbReference>
<evidence type="ECO:0000256" key="2">
    <source>
        <dbReference type="ARBA" id="ARBA00022723"/>
    </source>
</evidence>
<protein>
    <recommendedName>
        <fullName evidence="5">4Fe-4S Mo/W bis-MGD-type domain-containing protein</fullName>
    </recommendedName>
</protein>
<dbReference type="InterPro" id="IPR006656">
    <property type="entry name" value="Mopterin_OxRdtase"/>
</dbReference>
<dbReference type="InterPro" id="IPR006963">
    <property type="entry name" value="Mopterin_OxRdtase_4Fe-4S_dom"/>
</dbReference>
<accession>A0A0L6CHT2</accession>
<keyword evidence="3" id="KW-0408">Iron</keyword>
<dbReference type="AlphaFoldDB" id="A0A0L6CHT2"/>
<evidence type="ECO:0000256" key="3">
    <source>
        <dbReference type="ARBA" id="ARBA00023004"/>
    </source>
</evidence>
<dbReference type="Gene3D" id="2.20.25.90">
    <property type="entry name" value="ADC-like domains"/>
    <property type="match status" value="1"/>
</dbReference>
<comment type="similarity">
    <text evidence="1">Belongs to the prokaryotic molybdopterin-containing oxidoreductase family.</text>
</comment>
<dbReference type="SUPFAM" id="SSF53706">
    <property type="entry name" value="Formate dehydrogenase/DMSO reductase, domains 1-3"/>
    <property type="match status" value="1"/>
</dbReference>
<evidence type="ECO:0000313" key="7">
    <source>
        <dbReference type="Proteomes" id="UP000037397"/>
    </source>
</evidence>
<dbReference type="InterPro" id="IPR009010">
    <property type="entry name" value="Asp_de-COase-like_dom_sf"/>
</dbReference>
<keyword evidence="2" id="KW-0479">Metal-binding</keyword>
<evidence type="ECO:0000256" key="4">
    <source>
        <dbReference type="ARBA" id="ARBA00023014"/>
    </source>
</evidence>
<dbReference type="InterPro" id="IPR006657">
    <property type="entry name" value="MoPterin_dinucl-bd_dom"/>
</dbReference>
<dbReference type="GO" id="GO:0016491">
    <property type="term" value="F:oxidoreductase activity"/>
    <property type="evidence" value="ECO:0007669"/>
    <property type="project" value="InterPro"/>
</dbReference>
<dbReference type="GO" id="GO:0051536">
    <property type="term" value="F:iron-sulfur cluster binding"/>
    <property type="evidence" value="ECO:0007669"/>
    <property type="project" value="UniProtKB-KW"/>
</dbReference>
<dbReference type="Gene3D" id="3.30.2070.10">
    <property type="entry name" value="Formate dehydrogenase/DMSO reductase"/>
    <property type="match status" value="1"/>
</dbReference>
<dbReference type="Pfam" id="PF04879">
    <property type="entry name" value="Molybdop_Fe4S4"/>
    <property type="match status" value="1"/>
</dbReference>
<dbReference type="Gene3D" id="2.40.40.20">
    <property type="match status" value="1"/>
</dbReference>
<dbReference type="Gene3D" id="3.40.50.740">
    <property type="match status" value="1"/>
</dbReference>
<feature type="domain" description="4Fe-4S Mo/W bis-MGD-type" evidence="5">
    <location>
        <begin position="1"/>
        <end position="41"/>
    </location>
</feature>